<dbReference type="InterPro" id="IPR050116">
    <property type="entry name" value="DNA_polymerase-Y"/>
</dbReference>
<keyword evidence="11 15" id="KW-0239">DNA-directed DNA polymerase</keyword>
<keyword evidence="4 15" id="KW-0963">Cytoplasm</keyword>
<sequence>MPKSWCIIIITCGFTNARFNLDVFFRMAKRKRNIIHVDMDAFFASVEIHDKPELAGKCVIVGGSAEGRGVVSAASYEARKYGVHSAMPTAQAKRLCPNGIFLPVRMGRYKEFSLAIREIFFRFTPLVEPLSVDEAFLDVTDSKRIWGSAEQIGRLIKKTIHEETGLVASVGIAPNKFLAKLASDLDKPDGFFVITEENKLDVLRGLDIGRMWGVGKVTGKKLQDQGIRTFGDLQDRDVESLRYLLGNAAEDLKKLSMGEDEREVEISSQAKSISQEETFETDVGDKDVLAEVLLGQVEKVAMRLRDAGLRAGGVTLKFRYGNFKTITRSHKLGRPTHSTSTLFAVGREVFEKWWRSSGGPLRLLGFGVDRLSEERSGQLELFEENEDGKQDKVDKAVDEIKKKFGNGVIKRGGA</sequence>
<gene>
    <name evidence="17" type="primary">dinB_2</name>
    <name evidence="15" type="synonym">dinB</name>
    <name evidence="17" type="ORF">STSP2_02724</name>
</gene>
<dbReference type="Gene3D" id="3.30.1490.100">
    <property type="entry name" value="DNA polymerase, Y-family, little finger domain"/>
    <property type="match status" value="1"/>
</dbReference>
<dbReference type="GO" id="GO:0003684">
    <property type="term" value="F:damaged DNA binding"/>
    <property type="evidence" value="ECO:0007669"/>
    <property type="project" value="InterPro"/>
</dbReference>
<dbReference type="InterPro" id="IPR022880">
    <property type="entry name" value="DNApol_IV"/>
</dbReference>
<dbReference type="Gene3D" id="3.40.1170.60">
    <property type="match status" value="1"/>
</dbReference>
<dbReference type="Pfam" id="PF00817">
    <property type="entry name" value="IMS"/>
    <property type="match status" value="1"/>
</dbReference>
<dbReference type="EC" id="2.7.7.7" evidence="15"/>
<dbReference type="Gene3D" id="1.10.150.20">
    <property type="entry name" value="5' to 3' exonuclease, C-terminal subdomain"/>
    <property type="match status" value="1"/>
</dbReference>
<keyword evidence="9 15" id="KW-0227">DNA damage</keyword>
<evidence type="ECO:0000313" key="18">
    <source>
        <dbReference type="Proteomes" id="UP000189674"/>
    </source>
</evidence>
<dbReference type="InterPro" id="IPR043128">
    <property type="entry name" value="Rev_trsase/Diguanyl_cyclase"/>
</dbReference>
<dbReference type="InterPro" id="IPR036775">
    <property type="entry name" value="DNA_pol_Y-fam_lit_finger_sf"/>
</dbReference>
<evidence type="ECO:0000313" key="17">
    <source>
        <dbReference type="EMBL" id="AQT69533.1"/>
    </source>
</evidence>
<dbReference type="STRING" id="1936003.STSP2_02724"/>
<name>A0A1U9NNP9_9BACT</name>
<comment type="catalytic activity">
    <reaction evidence="14 15">
        <text>DNA(n) + a 2'-deoxyribonucleoside 5'-triphosphate = DNA(n+1) + diphosphate</text>
        <dbReference type="Rhea" id="RHEA:22508"/>
        <dbReference type="Rhea" id="RHEA-COMP:17339"/>
        <dbReference type="Rhea" id="RHEA-COMP:17340"/>
        <dbReference type="ChEBI" id="CHEBI:33019"/>
        <dbReference type="ChEBI" id="CHEBI:61560"/>
        <dbReference type="ChEBI" id="CHEBI:173112"/>
        <dbReference type="EC" id="2.7.7.7"/>
    </reaction>
</comment>
<dbReference type="Gene3D" id="3.30.70.270">
    <property type="match status" value="1"/>
</dbReference>
<dbReference type="InterPro" id="IPR017961">
    <property type="entry name" value="DNA_pol_Y-fam_little_finger"/>
</dbReference>
<evidence type="ECO:0000256" key="14">
    <source>
        <dbReference type="ARBA" id="ARBA00049244"/>
    </source>
</evidence>
<keyword evidence="7 15" id="KW-0235">DNA replication</keyword>
<keyword evidence="10 15" id="KW-0460">Magnesium</keyword>
<dbReference type="GO" id="GO:0000287">
    <property type="term" value="F:magnesium ion binding"/>
    <property type="evidence" value="ECO:0007669"/>
    <property type="project" value="UniProtKB-UniRule"/>
</dbReference>
<dbReference type="GO" id="GO:0009432">
    <property type="term" value="P:SOS response"/>
    <property type="evidence" value="ECO:0007669"/>
    <property type="project" value="TreeGrafter"/>
</dbReference>
<evidence type="ECO:0000256" key="4">
    <source>
        <dbReference type="ARBA" id="ARBA00022490"/>
    </source>
</evidence>
<comment type="function">
    <text evidence="15">Poorly processive, error-prone DNA polymerase involved in untargeted mutagenesis. Copies undamaged DNA at stalled replication forks, which arise in vivo from mismatched or misaligned primer ends. These misaligned primers can be extended by PolIV. Exhibits no 3'-5' exonuclease (proofreading) activity. May be involved in translesional synthesis, in conjunction with the beta clamp from PolIII.</text>
</comment>
<evidence type="ECO:0000256" key="15">
    <source>
        <dbReference type="HAMAP-Rule" id="MF_01113"/>
    </source>
</evidence>
<comment type="similarity">
    <text evidence="2 15">Belongs to the DNA polymerase type-Y family.</text>
</comment>
<keyword evidence="18" id="KW-1185">Reference proteome</keyword>
<comment type="cofactor">
    <cofactor evidence="15">
        <name>Mg(2+)</name>
        <dbReference type="ChEBI" id="CHEBI:18420"/>
    </cofactor>
    <text evidence="15">Binds 2 magnesium ions per subunit.</text>
</comment>
<evidence type="ECO:0000256" key="3">
    <source>
        <dbReference type="ARBA" id="ARBA00022457"/>
    </source>
</evidence>
<dbReference type="GO" id="GO:0006281">
    <property type="term" value="P:DNA repair"/>
    <property type="evidence" value="ECO:0007669"/>
    <property type="project" value="UniProtKB-UniRule"/>
</dbReference>
<dbReference type="SUPFAM" id="SSF56672">
    <property type="entry name" value="DNA/RNA polymerases"/>
    <property type="match status" value="1"/>
</dbReference>
<protein>
    <recommendedName>
        <fullName evidence="15">DNA polymerase IV</fullName>
        <shortName evidence="15">Pol IV</shortName>
        <ecNumber evidence="15">2.7.7.7</ecNumber>
    </recommendedName>
</protein>
<dbReference type="GO" id="GO:0005829">
    <property type="term" value="C:cytosol"/>
    <property type="evidence" value="ECO:0007669"/>
    <property type="project" value="TreeGrafter"/>
</dbReference>
<organism evidence="17 18">
    <name type="scientific">Anaerohalosphaera lusitana</name>
    <dbReference type="NCBI Taxonomy" id="1936003"/>
    <lineage>
        <taxon>Bacteria</taxon>
        <taxon>Pseudomonadati</taxon>
        <taxon>Planctomycetota</taxon>
        <taxon>Phycisphaerae</taxon>
        <taxon>Sedimentisphaerales</taxon>
        <taxon>Anaerohalosphaeraceae</taxon>
        <taxon>Anaerohalosphaera</taxon>
    </lineage>
</organism>
<dbReference type="PROSITE" id="PS50173">
    <property type="entry name" value="UMUC"/>
    <property type="match status" value="1"/>
</dbReference>
<dbReference type="OrthoDB" id="9808813at2"/>
<evidence type="ECO:0000256" key="1">
    <source>
        <dbReference type="ARBA" id="ARBA00004496"/>
    </source>
</evidence>
<dbReference type="NCBIfam" id="NF002751">
    <property type="entry name" value="PRK02794.1"/>
    <property type="match status" value="1"/>
</dbReference>
<keyword evidence="3 15" id="KW-0515">Mutator protein</keyword>
<comment type="subcellular location">
    <subcellularLocation>
        <location evidence="1 15">Cytoplasm</location>
    </subcellularLocation>
</comment>
<evidence type="ECO:0000256" key="12">
    <source>
        <dbReference type="ARBA" id="ARBA00023125"/>
    </source>
</evidence>
<keyword evidence="13 15" id="KW-0234">DNA repair</keyword>
<feature type="site" description="Substrate discrimination" evidence="15">
    <location>
        <position position="43"/>
    </location>
</feature>
<keyword evidence="8 15" id="KW-0479">Metal-binding</keyword>
<dbReference type="PANTHER" id="PTHR11076">
    <property type="entry name" value="DNA REPAIR POLYMERASE UMUC / TRANSFERASE FAMILY MEMBER"/>
    <property type="match status" value="1"/>
</dbReference>
<dbReference type="HAMAP" id="MF_01113">
    <property type="entry name" value="DNApol_IV"/>
    <property type="match status" value="1"/>
</dbReference>
<evidence type="ECO:0000256" key="7">
    <source>
        <dbReference type="ARBA" id="ARBA00022705"/>
    </source>
</evidence>
<keyword evidence="12 15" id="KW-0238">DNA-binding</keyword>
<keyword evidence="5 15" id="KW-0808">Transferase</keyword>
<feature type="binding site" evidence="15">
    <location>
        <position position="133"/>
    </location>
    <ligand>
        <name>Mg(2+)</name>
        <dbReference type="ChEBI" id="CHEBI:18420"/>
    </ligand>
</feature>
<feature type="binding site" evidence="15">
    <location>
        <position position="38"/>
    </location>
    <ligand>
        <name>Mg(2+)</name>
        <dbReference type="ChEBI" id="CHEBI:18420"/>
    </ligand>
</feature>
<dbReference type="InterPro" id="IPR043502">
    <property type="entry name" value="DNA/RNA_pol_sf"/>
</dbReference>
<dbReference type="EMBL" id="CP019791">
    <property type="protein sequence ID" value="AQT69533.1"/>
    <property type="molecule type" value="Genomic_DNA"/>
</dbReference>
<dbReference type="GO" id="GO:0003887">
    <property type="term" value="F:DNA-directed DNA polymerase activity"/>
    <property type="evidence" value="ECO:0007669"/>
    <property type="project" value="UniProtKB-UniRule"/>
</dbReference>
<keyword evidence="6 15" id="KW-0548">Nucleotidyltransferase</keyword>
<feature type="active site" evidence="15">
    <location>
        <position position="134"/>
    </location>
</feature>
<dbReference type="CDD" id="cd03586">
    <property type="entry name" value="PolY_Pol_IV_kappa"/>
    <property type="match status" value="1"/>
</dbReference>
<evidence type="ECO:0000256" key="10">
    <source>
        <dbReference type="ARBA" id="ARBA00022842"/>
    </source>
</evidence>
<evidence type="ECO:0000259" key="16">
    <source>
        <dbReference type="PROSITE" id="PS50173"/>
    </source>
</evidence>
<dbReference type="SUPFAM" id="SSF100879">
    <property type="entry name" value="Lesion bypass DNA polymerase (Y-family), little finger domain"/>
    <property type="match status" value="1"/>
</dbReference>
<evidence type="ECO:0000256" key="6">
    <source>
        <dbReference type="ARBA" id="ARBA00022695"/>
    </source>
</evidence>
<evidence type="ECO:0000256" key="9">
    <source>
        <dbReference type="ARBA" id="ARBA00022763"/>
    </source>
</evidence>
<evidence type="ECO:0000256" key="11">
    <source>
        <dbReference type="ARBA" id="ARBA00022932"/>
    </source>
</evidence>
<comment type="subunit">
    <text evidence="15">Monomer.</text>
</comment>
<dbReference type="Pfam" id="PF11799">
    <property type="entry name" value="IMS_C"/>
    <property type="match status" value="1"/>
</dbReference>
<evidence type="ECO:0000256" key="8">
    <source>
        <dbReference type="ARBA" id="ARBA00022723"/>
    </source>
</evidence>
<evidence type="ECO:0000256" key="5">
    <source>
        <dbReference type="ARBA" id="ARBA00022679"/>
    </source>
</evidence>
<dbReference type="Proteomes" id="UP000189674">
    <property type="component" value="Chromosome"/>
</dbReference>
<feature type="domain" description="UmuC" evidence="16">
    <location>
        <begin position="34"/>
        <end position="215"/>
    </location>
</feature>
<dbReference type="AlphaFoldDB" id="A0A1U9NNP9"/>
<reference evidence="18" key="1">
    <citation type="submission" date="2017-02" db="EMBL/GenBank/DDBJ databases">
        <title>Comparative genomics and description of representatives of a novel lineage of planctomycetes thriving in anoxic sediments.</title>
        <authorList>
            <person name="Spring S."/>
            <person name="Bunk B."/>
            <person name="Sproer C."/>
        </authorList>
    </citation>
    <scope>NUCLEOTIDE SEQUENCE [LARGE SCALE GENOMIC DNA]</scope>
    <source>
        <strain evidence="18">ST-NAGAB-D1</strain>
    </source>
</reference>
<dbReference type="InterPro" id="IPR001126">
    <property type="entry name" value="UmuC"/>
</dbReference>
<evidence type="ECO:0000256" key="13">
    <source>
        <dbReference type="ARBA" id="ARBA00023204"/>
    </source>
</evidence>
<dbReference type="NCBIfam" id="NF002677">
    <property type="entry name" value="PRK02406.1"/>
    <property type="match status" value="1"/>
</dbReference>
<proteinExistence type="inferred from homology"/>
<dbReference type="KEGG" id="alus:STSP2_02724"/>
<dbReference type="FunFam" id="3.40.1170.60:FF:000001">
    <property type="entry name" value="DNA polymerase IV"/>
    <property type="match status" value="1"/>
</dbReference>
<dbReference type="GO" id="GO:0042276">
    <property type="term" value="P:error-prone translesion synthesis"/>
    <property type="evidence" value="ECO:0007669"/>
    <property type="project" value="TreeGrafter"/>
</dbReference>
<dbReference type="PANTHER" id="PTHR11076:SF33">
    <property type="entry name" value="DNA POLYMERASE KAPPA"/>
    <property type="match status" value="1"/>
</dbReference>
<dbReference type="GO" id="GO:0006261">
    <property type="term" value="P:DNA-templated DNA replication"/>
    <property type="evidence" value="ECO:0007669"/>
    <property type="project" value="UniProtKB-UniRule"/>
</dbReference>
<accession>A0A1U9NNP9</accession>
<evidence type="ECO:0000256" key="2">
    <source>
        <dbReference type="ARBA" id="ARBA00010945"/>
    </source>
</evidence>